<dbReference type="Proteomes" id="UP000625711">
    <property type="component" value="Unassembled WGS sequence"/>
</dbReference>
<dbReference type="AlphaFoldDB" id="A0A834M467"/>
<accession>A0A834M467</accession>
<dbReference type="GO" id="GO:0005615">
    <property type="term" value="C:extracellular space"/>
    <property type="evidence" value="ECO:0007669"/>
    <property type="project" value="TreeGrafter"/>
</dbReference>
<comment type="similarity">
    <text evidence="3">Belongs to the TO family.</text>
</comment>
<keyword evidence="1 4" id="KW-0732">Signal</keyword>
<dbReference type="InterPro" id="IPR038606">
    <property type="entry name" value="To_sf"/>
</dbReference>
<comment type="caution">
    <text evidence="5">The sequence shown here is derived from an EMBL/GenBank/DDBJ whole genome shotgun (WGS) entry which is preliminary data.</text>
</comment>
<feature type="chain" id="PRO_5032481340" description="Protein takeout-like" evidence="4">
    <location>
        <begin position="20"/>
        <end position="247"/>
    </location>
</feature>
<evidence type="ECO:0000256" key="4">
    <source>
        <dbReference type="SAM" id="SignalP"/>
    </source>
</evidence>
<dbReference type="GO" id="GO:0007623">
    <property type="term" value="P:circadian rhythm"/>
    <property type="evidence" value="ECO:0007669"/>
    <property type="project" value="UniProtKB-ARBA"/>
</dbReference>
<dbReference type="PANTHER" id="PTHR11008">
    <property type="entry name" value="PROTEIN TAKEOUT-LIKE PROTEIN"/>
    <property type="match status" value="1"/>
</dbReference>
<evidence type="ECO:0000256" key="3">
    <source>
        <dbReference type="ARBA" id="ARBA00060902"/>
    </source>
</evidence>
<feature type="signal peptide" evidence="4">
    <location>
        <begin position="1"/>
        <end position="19"/>
    </location>
</feature>
<reference evidence="5" key="1">
    <citation type="submission" date="2020-08" db="EMBL/GenBank/DDBJ databases">
        <title>Genome sequencing and assembly of the red palm weevil Rhynchophorus ferrugineus.</title>
        <authorList>
            <person name="Dias G.B."/>
            <person name="Bergman C.M."/>
            <person name="Manee M."/>
        </authorList>
    </citation>
    <scope>NUCLEOTIDE SEQUENCE</scope>
    <source>
        <strain evidence="5">AA-2017</strain>
        <tissue evidence="5">Whole larva</tissue>
    </source>
</reference>
<proteinExistence type="inferred from homology"/>
<evidence type="ECO:0000256" key="2">
    <source>
        <dbReference type="ARBA" id="ARBA00023108"/>
    </source>
</evidence>
<protein>
    <recommendedName>
        <fullName evidence="7">Protein takeout-like</fullName>
    </recommendedName>
</protein>
<dbReference type="OrthoDB" id="8194225at2759"/>
<dbReference type="PANTHER" id="PTHR11008:SF32">
    <property type="entry name" value="CIRCADIAN CLOCK-CONTROLLED PROTEIN DAYWAKE-RELATED"/>
    <property type="match status" value="1"/>
</dbReference>
<dbReference type="FunFam" id="3.15.10.30:FF:000001">
    <property type="entry name" value="Takeout-like protein 1"/>
    <property type="match status" value="1"/>
</dbReference>
<evidence type="ECO:0000313" key="5">
    <source>
        <dbReference type="EMBL" id="KAF7266205.1"/>
    </source>
</evidence>
<gene>
    <name evidence="5" type="ORF">GWI33_020484</name>
</gene>
<dbReference type="EMBL" id="JAACXV010014559">
    <property type="protein sequence ID" value="KAF7266205.1"/>
    <property type="molecule type" value="Genomic_DNA"/>
</dbReference>
<dbReference type="Gene3D" id="3.15.10.30">
    <property type="entry name" value="Haemolymph juvenile hormone binding protein"/>
    <property type="match status" value="1"/>
</dbReference>
<dbReference type="Pfam" id="PF06585">
    <property type="entry name" value="JHBP"/>
    <property type="match status" value="1"/>
</dbReference>
<sequence length="247" mass="27714">MLSLVFSLVALVILGSVDAAKPLPSYITACRLSDPDLSKCAIENANKAIGPLLNGDAEYKTPKLSPMKVPELEMKSGDNLKIVLKDVTLYGLEKSLVENIKIDPKKHKVEIVVKVPWLNIDSQYTITGMILILPISGNGPANMTFYDSTFNYAFDYDLYKKKDGKDYMRITKTYTDVNIDNAYFRLDNLFNGNKELGENMNKFLNENAKEVVKDLGSPVIVQLTQYIVHRVLNSILRVVPHSEILKP</sequence>
<dbReference type="InterPro" id="IPR010562">
    <property type="entry name" value="Haemolymph_juvenile_hormone-bd"/>
</dbReference>
<keyword evidence="6" id="KW-1185">Reference proteome</keyword>
<name>A0A834M467_RHYFE</name>
<dbReference type="SMART" id="SM00700">
    <property type="entry name" value="JHBP"/>
    <property type="match status" value="1"/>
</dbReference>
<evidence type="ECO:0000256" key="1">
    <source>
        <dbReference type="ARBA" id="ARBA00022729"/>
    </source>
</evidence>
<evidence type="ECO:0000313" key="6">
    <source>
        <dbReference type="Proteomes" id="UP000625711"/>
    </source>
</evidence>
<organism evidence="5 6">
    <name type="scientific">Rhynchophorus ferrugineus</name>
    <name type="common">Red palm weevil</name>
    <name type="synonym">Curculio ferrugineus</name>
    <dbReference type="NCBI Taxonomy" id="354439"/>
    <lineage>
        <taxon>Eukaryota</taxon>
        <taxon>Metazoa</taxon>
        <taxon>Ecdysozoa</taxon>
        <taxon>Arthropoda</taxon>
        <taxon>Hexapoda</taxon>
        <taxon>Insecta</taxon>
        <taxon>Pterygota</taxon>
        <taxon>Neoptera</taxon>
        <taxon>Endopterygota</taxon>
        <taxon>Coleoptera</taxon>
        <taxon>Polyphaga</taxon>
        <taxon>Cucujiformia</taxon>
        <taxon>Curculionidae</taxon>
        <taxon>Dryophthorinae</taxon>
        <taxon>Rhynchophorus</taxon>
    </lineage>
</organism>
<keyword evidence="2" id="KW-0090">Biological rhythms</keyword>
<evidence type="ECO:0008006" key="7">
    <source>
        <dbReference type="Google" id="ProtNLM"/>
    </source>
</evidence>